<dbReference type="EMBL" id="CAOQHR010000002">
    <property type="protein sequence ID" value="CAI6294506.1"/>
    <property type="molecule type" value="Genomic_DNA"/>
</dbReference>
<dbReference type="InterPro" id="IPR051143">
    <property type="entry name" value="TrkH_K-transport"/>
</dbReference>
<reference evidence="12" key="1">
    <citation type="submission" date="2023-01" db="EMBL/GenBank/DDBJ databases">
        <authorList>
            <person name="Van Ghelder C."/>
            <person name="Rancurel C."/>
        </authorList>
    </citation>
    <scope>NUCLEOTIDE SEQUENCE</scope>
    <source>
        <strain evidence="12">CNCM I-4278</strain>
    </source>
</reference>
<evidence type="ECO:0000256" key="1">
    <source>
        <dbReference type="ARBA" id="ARBA00004141"/>
    </source>
</evidence>
<feature type="transmembrane region" description="Helical" evidence="10">
    <location>
        <begin position="668"/>
        <end position="686"/>
    </location>
</feature>
<feature type="region of interest" description="Disordered" evidence="11">
    <location>
        <begin position="795"/>
        <end position="816"/>
    </location>
</feature>
<sequence length="844" mass="95842">MFKPWIIVFTWLRDRVEVPRQWSAFKPHFNFIKIHYLYLIFMALLTSVILYGADNMDYIDALYFASGCATQSGLNTIDVNKLALYQQIVMMIVTCMCTPIFINTVVVFIRLYWFEKRFQKVVVDARNMRRQRTRSRTKSEAKADLEQDIGKEENGVGDREIVVLRGLNGHAQGQRLDEEGNFVAEDQENEGSASASSSGKLPEVPSIEKTETVQPFRRDIAFADEVETPVERLPQKNKEMSIAFVEKQRNPSDTATFRIPGPRDYDRGLVPEQITAGDGPDPGDAHEDGERPIRHERSRSLSVPPDGLNADDHPFRNHITIDVPDAPRRPTVGPSVYNMRRRNSDAESTSQNMTLRSRQRTRTFGSFLSKERDREEEDAMPYLSWTPTVGRNSAFVDLSEDQREELGGIEYRSLKLLLVILICYYVGFHLFGMITMLPWVVRSRQYSEVVTAINETPVWWGFFTPASMFNDLGFTLTPDSMISFQKAVLPLLIGTFLIIIGNTGFPCMLRFVIWTISKVVPHRSGIWEELRFLLDHPRRCFTLLFPSSTNWWLFWVLVGLNGIDLIFFVILDINAKVVEDLPPAFKFLDGLFQAASTRTAGFAVVDLAQLHPAIQVSYLVMMYISVFPIAISMRKTNVYEEKSLGIYAGDDEGSGESSYLGTHLRRQLSFDLWFVFLGFFFISIIEGTRLGNDKDIKFTLFSVLFEIVSAYGTVGLSLGYPDTSTSFSAQFKPLSKLIIIAMMLRGRHRGLPYALDRAILLPSESLHKKEEEDATRRARRSSMGVNELTHTISEGSPTLVRTGTGRSAGSEATRGRWRARDVGRFMSGALHAGPTTQRDREKRA</sequence>
<keyword evidence="5 10" id="KW-0812">Transmembrane</keyword>
<evidence type="ECO:0000313" key="12">
    <source>
        <dbReference type="EMBL" id="CAI6294506.1"/>
    </source>
</evidence>
<comment type="caution">
    <text evidence="12">The sequence shown here is derived from an EMBL/GenBank/DDBJ whole genome shotgun (WGS) entry which is preliminary data.</text>
</comment>
<dbReference type="PIRSF" id="PIRSF002450">
    <property type="entry name" value="K+_transpter_TRK"/>
    <property type="match status" value="1"/>
</dbReference>
<dbReference type="PANTHER" id="PTHR31064">
    <property type="entry name" value="POTASSIUM TRANSPORT PROTEIN DDB_G0292412-RELATED"/>
    <property type="match status" value="1"/>
</dbReference>
<comment type="subcellular location">
    <subcellularLocation>
        <location evidence="1">Membrane</location>
        <topology evidence="1">Multi-pass membrane protein</topology>
    </subcellularLocation>
</comment>
<keyword evidence="8 10" id="KW-0406">Ion transport</keyword>
<feature type="transmembrane region" description="Helical" evidence="10">
    <location>
        <begin position="88"/>
        <end position="113"/>
    </location>
</feature>
<evidence type="ECO:0000313" key="13">
    <source>
        <dbReference type="Proteomes" id="UP001152607"/>
    </source>
</evidence>
<organism evidence="12 13">
    <name type="scientific">Periconia digitata</name>
    <dbReference type="NCBI Taxonomy" id="1303443"/>
    <lineage>
        <taxon>Eukaryota</taxon>
        <taxon>Fungi</taxon>
        <taxon>Dikarya</taxon>
        <taxon>Ascomycota</taxon>
        <taxon>Pezizomycotina</taxon>
        <taxon>Dothideomycetes</taxon>
        <taxon>Pleosporomycetidae</taxon>
        <taxon>Pleosporales</taxon>
        <taxon>Massarineae</taxon>
        <taxon>Periconiaceae</taxon>
        <taxon>Periconia</taxon>
    </lineage>
</organism>
<gene>
    <name evidence="12" type="ORF">PDIGIT_LOCUS2591</name>
</gene>
<dbReference type="Proteomes" id="UP001152607">
    <property type="component" value="Unassembled WGS sequence"/>
</dbReference>
<feature type="transmembrane region" description="Helical" evidence="10">
    <location>
        <begin position="36"/>
        <end position="53"/>
    </location>
</feature>
<keyword evidence="3 10" id="KW-0813">Transport</keyword>
<feature type="transmembrane region" description="Helical" evidence="10">
    <location>
        <begin position="698"/>
        <end position="720"/>
    </location>
</feature>
<evidence type="ECO:0000256" key="3">
    <source>
        <dbReference type="ARBA" id="ARBA00022448"/>
    </source>
</evidence>
<accession>A0A9W4U7I3</accession>
<feature type="transmembrane region" description="Helical" evidence="10">
    <location>
        <begin position="551"/>
        <end position="571"/>
    </location>
</feature>
<dbReference type="GO" id="GO:0030007">
    <property type="term" value="P:intracellular potassium ion homeostasis"/>
    <property type="evidence" value="ECO:0007669"/>
    <property type="project" value="UniProtKB-UniRule"/>
</dbReference>
<evidence type="ECO:0000256" key="10">
    <source>
        <dbReference type="PIRNR" id="PIRNR002450"/>
    </source>
</evidence>
<dbReference type="InterPro" id="IPR004773">
    <property type="entry name" value="K/Na_transp_Trk1/HKT1"/>
</dbReference>
<dbReference type="Pfam" id="PF02386">
    <property type="entry name" value="TrkH"/>
    <property type="match status" value="1"/>
</dbReference>
<keyword evidence="4 10" id="KW-0633">Potassium transport</keyword>
<feature type="transmembrane region" description="Helical" evidence="10">
    <location>
        <begin position="616"/>
        <end position="633"/>
    </location>
</feature>
<keyword evidence="9 10" id="KW-0472">Membrane</keyword>
<dbReference type="GO" id="GO:0005886">
    <property type="term" value="C:plasma membrane"/>
    <property type="evidence" value="ECO:0007669"/>
    <property type="project" value="InterPro"/>
</dbReference>
<feature type="region of interest" description="Disordered" evidence="11">
    <location>
        <begin position="247"/>
        <end position="338"/>
    </location>
</feature>
<dbReference type="GO" id="GO:0140107">
    <property type="term" value="F:high-affinity potassium ion transmembrane transporter activity"/>
    <property type="evidence" value="ECO:0007669"/>
    <property type="project" value="TreeGrafter"/>
</dbReference>
<evidence type="ECO:0000256" key="5">
    <source>
        <dbReference type="ARBA" id="ARBA00022692"/>
    </source>
</evidence>
<dbReference type="GO" id="GO:1990573">
    <property type="term" value="P:potassium ion import across plasma membrane"/>
    <property type="evidence" value="ECO:0007669"/>
    <property type="project" value="TreeGrafter"/>
</dbReference>
<dbReference type="InterPro" id="IPR003445">
    <property type="entry name" value="Cat_transpt"/>
</dbReference>
<name>A0A9W4U7I3_9PLEO</name>
<evidence type="ECO:0000256" key="7">
    <source>
        <dbReference type="ARBA" id="ARBA00022989"/>
    </source>
</evidence>
<dbReference type="NCBIfam" id="TIGR00934">
    <property type="entry name" value="2a38euk"/>
    <property type="match status" value="1"/>
</dbReference>
<evidence type="ECO:0000256" key="8">
    <source>
        <dbReference type="ARBA" id="ARBA00023065"/>
    </source>
</evidence>
<evidence type="ECO:0000256" key="2">
    <source>
        <dbReference type="ARBA" id="ARBA00009137"/>
    </source>
</evidence>
<dbReference type="PANTHER" id="PTHR31064:SF30">
    <property type="entry name" value="HIGH-AFFINITY POTASSIUM TRANSPORT PROTEIN-RELATED"/>
    <property type="match status" value="1"/>
</dbReference>
<feature type="transmembrane region" description="Helical" evidence="10">
    <location>
        <begin position="488"/>
        <end position="513"/>
    </location>
</feature>
<evidence type="ECO:0000256" key="4">
    <source>
        <dbReference type="ARBA" id="ARBA00022538"/>
    </source>
</evidence>
<keyword evidence="6 10" id="KW-0630">Potassium</keyword>
<feature type="compositionally biased region" description="Basic and acidic residues" evidence="11">
    <location>
        <begin position="283"/>
        <end position="299"/>
    </location>
</feature>
<feature type="transmembrane region" description="Helical" evidence="10">
    <location>
        <begin position="416"/>
        <end position="437"/>
    </location>
</feature>
<feature type="region of interest" description="Disordered" evidence="11">
    <location>
        <begin position="770"/>
        <end position="789"/>
    </location>
</feature>
<dbReference type="AlphaFoldDB" id="A0A9W4U7I3"/>
<dbReference type="OrthoDB" id="9999863at2759"/>
<dbReference type="InterPro" id="IPR015958">
    <property type="entry name" value="Trk1_fungi"/>
</dbReference>
<keyword evidence="13" id="KW-1185">Reference proteome</keyword>
<protein>
    <recommendedName>
        <fullName evidence="10">Potassium transport protein</fullName>
    </recommendedName>
</protein>
<evidence type="ECO:0000256" key="9">
    <source>
        <dbReference type="ARBA" id="ARBA00023136"/>
    </source>
</evidence>
<proteinExistence type="inferred from homology"/>
<feature type="region of interest" description="Disordered" evidence="11">
    <location>
        <begin position="186"/>
        <end position="212"/>
    </location>
</feature>
<comment type="similarity">
    <text evidence="2 10">Belongs to the TrkH potassium transport family.</text>
</comment>
<keyword evidence="7 10" id="KW-1133">Transmembrane helix</keyword>
<feature type="compositionally biased region" description="Polar residues" evidence="11">
    <location>
        <begin position="795"/>
        <end position="807"/>
    </location>
</feature>
<evidence type="ECO:0000256" key="6">
    <source>
        <dbReference type="ARBA" id="ARBA00022958"/>
    </source>
</evidence>
<evidence type="ECO:0000256" key="11">
    <source>
        <dbReference type="SAM" id="MobiDB-lite"/>
    </source>
</evidence>